<gene>
    <name evidence="8" type="ORF">DB88DRAFT_526167</name>
</gene>
<keyword evidence="6" id="KW-0186">Copper</keyword>
<comment type="subcellular location">
    <subcellularLocation>
        <location evidence="1 6">Membrane</location>
        <topology evidence="1 6">Multi-pass membrane protein</topology>
    </subcellularLocation>
</comment>
<dbReference type="GO" id="GO:0016020">
    <property type="term" value="C:membrane"/>
    <property type="evidence" value="ECO:0007669"/>
    <property type="project" value="UniProtKB-SubCell"/>
</dbReference>
<keyword evidence="6" id="KW-0406">Ion transport</keyword>
<keyword evidence="4 6" id="KW-1133">Transmembrane helix</keyword>
<keyword evidence="6" id="KW-0813">Transport</keyword>
<dbReference type="PANTHER" id="PTHR12483">
    <property type="entry name" value="SOLUTE CARRIER FAMILY 31 COPPER TRANSPORTERS"/>
    <property type="match status" value="1"/>
</dbReference>
<feature type="transmembrane region" description="Helical" evidence="6">
    <location>
        <begin position="142"/>
        <end position="165"/>
    </location>
</feature>
<organism evidence="8 9">
    <name type="scientific">Papiliotrema laurentii</name>
    <name type="common">Cryptococcus laurentii</name>
    <dbReference type="NCBI Taxonomy" id="5418"/>
    <lineage>
        <taxon>Eukaryota</taxon>
        <taxon>Fungi</taxon>
        <taxon>Dikarya</taxon>
        <taxon>Basidiomycota</taxon>
        <taxon>Agaricomycotina</taxon>
        <taxon>Tremellomycetes</taxon>
        <taxon>Tremellales</taxon>
        <taxon>Rhynchogastremaceae</taxon>
        <taxon>Papiliotrema</taxon>
    </lineage>
</organism>
<evidence type="ECO:0000313" key="9">
    <source>
        <dbReference type="Proteomes" id="UP001182556"/>
    </source>
</evidence>
<accession>A0AAD9FS44</accession>
<evidence type="ECO:0000256" key="6">
    <source>
        <dbReference type="RuleBase" id="RU367022"/>
    </source>
</evidence>
<evidence type="ECO:0000256" key="7">
    <source>
        <dbReference type="SAM" id="MobiDB-lite"/>
    </source>
</evidence>
<keyword evidence="5 6" id="KW-0472">Membrane</keyword>
<evidence type="ECO:0000256" key="2">
    <source>
        <dbReference type="ARBA" id="ARBA00006921"/>
    </source>
</evidence>
<dbReference type="Proteomes" id="UP001182556">
    <property type="component" value="Unassembled WGS sequence"/>
</dbReference>
<keyword evidence="3 6" id="KW-0812">Transmembrane</keyword>
<comment type="caution">
    <text evidence="8">The sequence shown here is derived from an EMBL/GenBank/DDBJ whole genome shotgun (WGS) entry which is preliminary data.</text>
</comment>
<evidence type="ECO:0000256" key="4">
    <source>
        <dbReference type="ARBA" id="ARBA00022989"/>
    </source>
</evidence>
<reference evidence="8" key="1">
    <citation type="submission" date="2023-02" db="EMBL/GenBank/DDBJ databases">
        <title>Identification and recombinant expression of a fungal hydrolase from Papiliotrema laurentii that hydrolyzes apple cutin and clears colloidal polyester polyurethane.</title>
        <authorList>
            <consortium name="DOE Joint Genome Institute"/>
            <person name="Roman V.A."/>
            <person name="Bojanowski C."/>
            <person name="Crable B.R."/>
            <person name="Wagner D.N."/>
            <person name="Hung C.S."/>
            <person name="Nadeau L.J."/>
            <person name="Schratz L."/>
            <person name="Haridas S."/>
            <person name="Pangilinan J."/>
            <person name="Lipzen A."/>
            <person name="Na H."/>
            <person name="Yan M."/>
            <person name="Ng V."/>
            <person name="Grigoriev I.V."/>
            <person name="Spatafora J.W."/>
            <person name="Barlow D."/>
            <person name="Biffinger J."/>
            <person name="Kelley-Loughnane N."/>
            <person name="Varaljay V.A."/>
            <person name="Crookes-Goodson W.J."/>
        </authorList>
    </citation>
    <scope>NUCLEOTIDE SEQUENCE</scope>
    <source>
        <strain evidence="8">5307AH</strain>
    </source>
</reference>
<feature type="transmembrane region" description="Helical" evidence="6">
    <location>
        <begin position="51"/>
        <end position="68"/>
    </location>
</feature>
<dbReference type="AlphaFoldDB" id="A0AAD9FS44"/>
<dbReference type="PANTHER" id="PTHR12483:SF73">
    <property type="entry name" value="COPPER TRANSPORT PROTEIN CTR3"/>
    <property type="match status" value="1"/>
</dbReference>
<dbReference type="Pfam" id="PF04145">
    <property type="entry name" value="Ctr"/>
    <property type="match status" value="1"/>
</dbReference>
<dbReference type="EMBL" id="JAODAN010000004">
    <property type="protein sequence ID" value="KAK1925196.1"/>
    <property type="molecule type" value="Genomic_DNA"/>
</dbReference>
<keyword evidence="9" id="KW-1185">Reference proteome</keyword>
<feature type="region of interest" description="Disordered" evidence="7">
    <location>
        <begin position="92"/>
        <end position="114"/>
    </location>
</feature>
<evidence type="ECO:0000256" key="5">
    <source>
        <dbReference type="ARBA" id="ARBA00023136"/>
    </source>
</evidence>
<dbReference type="GO" id="GO:0005375">
    <property type="term" value="F:copper ion transmembrane transporter activity"/>
    <property type="evidence" value="ECO:0007669"/>
    <property type="project" value="UniProtKB-UniRule"/>
</dbReference>
<keyword evidence="6" id="KW-0187">Copper transport</keyword>
<protein>
    <recommendedName>
        <fullName evidence="6">Copper transport protein</fullName>
    </recommendedName>
</protein>
<name>A0AAD9FS44_PAPLA</name>
<dbReference type="InterPro" id="IPR007274">
    <property type="entry name" value="Cop_transporter"/>
</dbReference>
<evidence type="ECO:0000313" key="8">
    <source>
        <dbReference type="EMBL" id="KAK1925196.1"/>
    </source>
</evidence>
<comment type="similarity">
    <text evidence="2 6">Belongs to the copper transporter (Ctr) (TC 1.A.56) family. SLC31A subfamily.</text>
</comment>
<sequence>MDMGNDHSSMAGMGSSAAAGPACKISMLWNWNTVDSCFIAKSWHVRSKGGFAGSVLGVFFLCIAIEALRRGMREYDRWIVRRALASSPLSSAQTGVEANKDGGDDTPGAAPSLSATSPCGPVKYTPGWFQHLNRSLAYGSQFTASFLVMLLGMYYNGYILFAIFLGHSVGYMAFGRDTCGALVPEGTGSGHCC</sequence>
<proteinExistence type="inferred from homology"/>
<evidence type="ECO:0000256" key="1">
    <source>
        <dbReference type="ARBA" id="ARBA00004141"/>
    </source>
</evidence>
<evidence type="ECO:0000256" key="3">
    <source>
        <dbReference type="ARBA" id="ARBA00022692"/>
    </source>
</evidence>